<evidence type="ECO:0000313" key="2">
    <source>
        <dbReference type="Proteomes" id="UP000827872"/>
    </source>
</evidence>
<sequence length="134" mass="14157">MTLFGGGVGCYLDASDVTMAAALRARILAHVMHEKNVSSGEPHSPLETSFSFALKTSPAPSFLLLPTLLISLSRKTLALYKRQSSKDIQDSTILSLEGKASKTPAKETSSHPKKVGPGGGGAAIQQLVQCYTLK</sequence>
<evidence type="ECO:0000313" key="1">
    <source>
        <dbReference type="EMBL" id="KAH8003949.1"/>
    </source>
</evidence>
<organism evidence="1 2">
    <name type="scientific">Sphaerodactylus townsendi</name>
    <dbReference type="NCBI Taxonomy" id="933632"/>
    <lineage>
        <taxon>Eukaryota</taxon>
        <taxon>Metazoa</taxon>
        <taxon>Chordata</taxon>
        <taxon>Craniata</taxon>
        <taxon>Vertebrata</taxon>
        <taxon>Euteleostomi</taxon>
        <taxon>Lepidosauria</taxon>
        <taxon>Squamata</taxon>
        <taxon>Bifurcata</taxon>
        <taxon>Gekkota</taxon>
        <taxon>Sphaerodactylidae</taxon>
        <taxon>Sphaerodactylus</taxon>
    </lineage>
</organism>
<protein>
    <submittedName>
        <fullName evidence="1">Uncharacterized protein</fullName>
    </submittedName>
</protein>
<gene>
    <name evidence="1" type="ORF">K3G42_000703</name>
</gene>
<comment type="caution">
    <text evidence="1">The sequence shown here is derived from an EMBL/GenBank/DDBJ whole genome shotgun (WGS) entry which is preliminary data.</text>
</comment>
<dbReference type="Proteomes" id="UP000827872">
    <property type="component" value="Linkage Group LG04"/>
</dbReference>
<keyword evidence="2" id="KW-1185">Reference proteome</keyword>
<dbReference type="EMBL" id="CM037617">
    <property type="protein sequence ID" value="KAH8003949.1"/>
    <property type="molecule type" value="Genomic_DNA"/>
</dbReference>
<accession>A0ACB8FF91</accession>
<proteinExistence type="predicted"/>
<reference evidence="1" key="1">
    <citation type="submission" date="2021-08" db="EMBL/GenBank/DDBJ databases">
        <title>The first chromosome-level gecko genome reveals the dynamic sex chromosomes of Neotropical dwarf geckos (Sphaerodactylidae: Sphaerodactylus).</title>
        <authorList>
            <person name="Pinto B.J."/>
            <person name="Keating S.E."/>
            <person name="Gamble T."/>
        </authorList>
    </citation>
    <scope>NUCLEOTIDE SEQUENCE</scope>
    <source>
        <strain evidence="1">TG3544</strain>
    </source>
</reference>
<name>A0ACB8FF91_9SAUR</name>